<dbReference type="RefSeq" id="WP_133215706.1">
    <property type="nucleotide sequence ID" value="NZ_SMSE01000010.1"/>
</dbReference>
<protein>
    <recommendedName>
        <fullName evidence="6">Mutator family transposase</fullName>
    </recommendedName>
</protein>
<evidence type="ECO:0000256" key="5">
    <source>
        <dbReference type="ARBA" id="ARBA00023172"/>
    </source>
</evidence>
<keyword evidence="5 6" id="KW-0233">DNA recombination</keyword>
<dbReference type="InterPro" id="IPR001207">
    <property type="entry name" value="Transposase_mutator"/>
</dbReference>
<dbReference type="Proteomes" id="UP000295554">
    <property type="component" value="Unassembled WGS sequence"/>
</dbReference>
<comment type="similarity">
    <text evidence="2 6">Belongs to the transposase mutator family.</text>
</comment>
<comment type="caution">
    <text evidence="7">The sequence shown here is derived from an EMBL/GenBank/DDBJ whole genome shotgun (WGS) entry which is preliminary data.</text>
</comment>
<evidence type="ECO:0000256" key="2">
    <source>
        <dbReference type="ARBA" id="ARBA00010961"/>
    </source>
</evidence>
<name>A0A4R5LMN4_9GAMM</name>
<dbReference type="EMBL" id="SMSE01000010">
    <property type="protein sequence ID" value="TDG11229.1"/>
    <property type="molecule type" value="Genomic_DNA"/>
</dbReference>
<keyword evidence="8" id="KW-1185">Reference proteome</keyword>
<evidence type="ECO:0000313" key="8">
    <source>
        <dbReference type="Proteomes" id="UP000295554"/>
    </source>
</evidence>
<reference evidence="7 8" key="1">
    <citation type="submission" date="2019-03" db="EMBL/GenBank/DDBJ databases">
        <title>Seongchinamella monodicae gen. nov., sp. nov., a novel member of the Gammaproteobacteria isolated from a tidal mudflat of beach.</title>
        <authorList>
            <person name="Yang H.G."/>
            <person name="Kang J.W."/>
            <person name="Lee S.D."/>
        </authorList>
    </citation>
    <scope>NUCLEOTIDE SEQUENCE [LARGE SCALE GENOMIC DNA]</scope>
    <source>
        <strain evidence="7 8">GH4-78</strain>
    </source>
</reference>
<dbReference type="GO" id="GO:0004803">
    <property type="term" value="F:transposase activity"/>
    <property type="evidence" value="ECO:0007669"/>
    <property type="project" value="UniProtKB-UniRule"/>
</dbReference>
<dbReference type="GO" id="GO:0006313">
    <property type="term" value="P:DNA transposition"/>
    <property type="evidence" value="ECO:0007669"/>
    <property type="project" value="UniProtKB-UniRule"/>
</dbReference>
<dbReference type="GO" id="GO:0003677">
    <property type="term" value="F:DNA binding"/>
    <property type="evidence" value="ECO:0007669"/>
    <property type="project" value="UniProtKB-UniRule"/>
</dbReference>
<evidence type="ECO:0000256" key="4">
    <source>
        <dbReference type="ARBA" id="ARBA00023125"/>
    </source>
</evidence>
<keyword evidence="3 6" id="KW-0815">Transposition</keyword>
<evidence type="ECO:0000313" key="7">
    <source>
        <dbReference type="EMBL" id="TDG11229.1"/>
    </source>
</evidence>
<organism evidence="7 8">
    <name type="scientific">Seongchinamella unica</name>
    <dbReference type="NCBI Taxonomy" id="2547392"/>
    <lineage>
        <taxon>Bacteria</taxon>
        <taxon>Pseudomonadati</taxon>
        <taxon>Pseudomonadota</taxon>
        <taxon>Gammaproteobacteria</taxon>
        <taxon>Cellvibrionales</taxon>
        <taxon>Halieaceae</taxon>
        <taxon>Seongchinamella</taxon>
    </lineage>
</organism>
<sequence length="403" mass="46283">MTNNSESKTLGKVVQIDDERIQDHLGELVRGTVEETLNAMLDAEADAMCGAQRYERSPDRIDTRAGHYERKFHSKAGEVNLKMPKLRKQTFETAIIERYKRRETSIEEALMEMYLAGVSVRRVEDITEALWGTRVSSGTVSKLNKKVYKHIETWRNRPIEGEYPYVYLDGIVLKRSWAGEVRNVSVLVGIGVDQDGYRRILGVQEGHKEDKAGWSTFLEHLKSRGLTGVRLIVSDACMGLSEAAAEYYPDADWQRCTVHFYRNVFSHVPRAKMRQVSAMLKAIHAQESREAALDKANKVVANLREMRLQKAAELVERCISETLAYYGYPQTHWLKIRTNNPLERIMREIRRRTRVVGAFPDGDSAVMLVAARLRHIASSKWGTRKYVSMDWLRQQELEAQYSA</sequence>
<proteinExistence type="inferred from homology"/>
<dbReference type="PANTHER" id="PTHR33217">
    <property type="entry name" value="TRANSPOSASE FOR INSERTION SEQUENCE ELEMENT IS1081"/>
    <property type="match status" value="1"/>
</dbReference>
<dbReference type="OrthoDB" id="9779930at2"/>
<comment type="function">
    <text evidence="1 6">Required for the transposition of the insertion element.</text>
</comment>
<accession>A0A4R5LMN4</accession>
<evidence type="ECO:0000256" key="1">
    <source>
        <dbReference type="ARBA" id="ARBA00002190"/>
    </source>
</evidence>
<dbReference type="AlphaFoldDB" id="A0A4R5LMN4"/>
<gene>
    <name evidence="7" type="ORF">E2F43_18975</name>
</gene>
<dbReference type="NCBIfam" id="NF033543">
    <property type="entry name" value="transpos_IS256"/>
    <property type="match status" value="1"/>
</dbReference>
<dbReference type="PANTHER" id="PTHR33217:SF7">
    <property type="entry name" value="TRANSPOSASE FOR INSERTION SEQUENCE ELEMENT IS1081"/>
    <property type="match status" value="1"/>
</dbReference>
<keyword evidence="6" id="KW-0814">Transposable element</keyword>
<evidence type="ECO:0000256" key="6">
    <source>
        <dbReference type="RuleBase" id="RU365089"/>
    </source>
</evidence>
<evidence type="ECO:0000256" key="3">
    <source>
        <dbReference type="ARBA" id="ARBA00022578"/>
    </source>
</evidence>
<keyword evidence="4 6" id="KW-0238">DNA-binding</keyword>
<dbReference type="Pfam" id="PF00872">
    <property type="entry name" value="Transposase_mut"/>
    <property type="match status" value="1"/>
</dbReference>